<evidence type="ECO:0000313" key="14">
    <source>
        <dbReference type="EMBL" id="GAA3703847.1"/>
    </source>
</evidence>
<evidence type="ECO:0000256" key="7">
    <source>
        <dbReference type="ARBA" id="ARBA00022958"/>
    </source>
</evidence>
<dbReference type="InterPro" id="IPR010617">
    <property type="entry name" value="TMEM175-like"/>
</dbReference>
<evidence type="ECO:0000256" key="10">
    <source>
        <dbReference type="ARBA" id="ARBA00023136"/>
    </source>
</evidence>
<dbReference type="Proteomes" id="UP001500051">
    <property type="component" value="Unassembled WGS sequence"/>
</dbReference>
<evidence type="ECO:0000256" key="11">
    <source>
        <dbReference type="ARBA" id="ARBA00023303"/>
    </source>
</evidence>
<keyword evidence="3" id="KW-0813">Transport</keyword>
<keyword evidence="5 13" id="KW-0812">Transmembrane</keyword>
<dbReference type="Pfam" id="PF06736">
    <property type="entry name" value="TMEM175"/>
    <property type="match status" value="1"/>
</dbReference>
<feature type="transmembrane region" description="Helical" evidence="13">
    <location>
        <begin position="125"/>
        <end position="145"/>
    </location>
</feature>
<keyword evidence="7" id="KW-0630">Potassium</keyword>
<evidence type="ECO:0000256" key="5">
    <source>
        <dbReference type="ARBA" id="ARBA00022692"/>
    </source>
</evidence>
<comment type="catalytic activity">
    <reaction evidence="12">
        <text>K(+)(in) = K(+)(out)</text>
        <dbReference type="Rhea" id="RHEA:29463"/>
        <dbReference type="ChEBI" id="CHEBI:29103"/>
    </reaction>
</comment>
<dbReference type="RefSeq" id="WP_344812340.1">
    <property type="nucleotide sequence ID" value="NZ_BAAAYX010000005.1"/>
</dbReference>
<organism evidence="14 15">
    <name type="scientific">Microlunatus aurantiacus</name>
    <dbReference type="NCBI Taxonomy" id="446786"/>
    <lineage>
        <taxon>Bacteria</taxon>
        <taxon>Bacillati</taxon>
        <taxon>Actinomycetota</taxon>
        <taxon>Actinomycetes</taxon>
        <taxon>Propionibacteriales</taxon>
        <taxon>Propionibacteriaceae</taxon>
        <taxon>Microlunatus</taxon>
    </lineage>
</organism>
<feature type="transmembrane region" description="Helical" evidence="13">
    <location>
        <begin position="152"/>
        <end position="171"/>
    </location>
</feature>
<evidence type="ECO:0000256" key="1">
    <source>
        <dbReference type="ARBA" id="ARBA00004141"/>
    </source>
</evidence>
<keyword evidence="10 13" id="KW-0472">Membrane</keyword>
<feature type="transmembrane region" description="Helical" evidence="13">
    <location>
        <begin position="56"/>
        <end position="74"/>
    </location>
</feature>
<evidence type="ECO:0000313" key="15">
    <source>
        <dbReference type="Proteomes" id="UP001500051"/>
    </source>
</evidence>
<feature type="transmembrane region" description="Helical" evidence="13">
    <location>
        <begin position="12"/>
        <end position="36"/>
    </location>
</feature>
<reference evidence="15" key="1">
    <citation type="journal article" date="2019" name="Int. J. Syst. Evol. Microbiol.">
        <title>The Global Catalogue of Microorganisms (GCM) 10K type strain sequencing project: providing services to taxonomists for standard genome sequencing and annotation.</title>
        <authorList>
            <consortium name="The Broad Institute Genomics Platform"/>
            <consortium name="The Broad Institute Genome Sequencing Center for Infectious Disease"/>
            <person name="Wu L."/>
            <person name="Ma J."/>
        </authorList>
    </citation>
    <scope>NUCLEOTIDE SEQUENCE [LARGE SCALE GENOMIC DNA]</scope>
    <source>
        <strain evidence="15">JCM 16548</strain>
    </source>
</reference>
<protein>
    <submittedName>
        <fullName evidence="14">TMEM175 family protein</fullName>
    </submittedName>
</protein>
<name>A0ABP7DG31_9ACTN</name>
<evidence type="ECO:0000256" key="4">
    <source>
        <dbReference type="ARBA" id="ARBA00022538"/>
    </source>
</evidence>
<dbReference type="EMBL" id="BAAAYX010000005">
    <property type="protein sequence ID" value="GAA3703847.1"/>
    <property type="molecule type" value="Genomic_DNA"/>
</dbReference>
<keyword evidence="9" id="KW-0406">Ion transport</keyword>
<feature type="transmembrane region" description="Helical" evidence="13">
    <location>
        <begin position="95"/>
        <end position="113"/>
    </location>
</feature>
<evidence type="ECO:0000256" key="3">
    <source>
        <dbReference type="ARBA" id="ARBA00022448"/>
    </source>
</evidence>
<evidence type="ECO:0000256" key="12">
    <source>
        <dbReference type="ARBA" id="ARBA00034430"/>
    </source>
</evidence>
<proteinExistence type="inferred from homology"/>
<keyword evidence="11" id="KW-0407">Ion channel</keyword>
<evidence type="ECO:0000256" key="8">
    <source>
        <dbReference type="ARBA" id="ARBA00022989"/>
    </source>
</evidence>
<gene>
    <name evidence="14" type="ORF">GCM10022204_21450</name>
</gene>
<keyword evidence="4" id="KW-0633">Potassium transport</keyword>
<feature type="transmembrane region" description="Helical" evidence="13">
    <location>
        <begin position="177"/>
        <end position="195"/>
    </location>
</feature>
<evidence type="ECO:0000256" key="6">
    <source>
        <dbReference type="ARBA" id="ARBA00022826"/>
    </source>
</evidence>
<evidence type="ECO:0000256" key="9">
    <source>
        <dbReference type="ARBA" id="ARBA00023065"/>
    </source>
</evidence>
<comment type="similarity">
    <text evidence="2">Belongs to the TMEM175 family.</text>
</comment>
<comment type="subcellular location">
    <subcellularLocation>
        <location evidence="1">Membrane</location>
        <topology evidence="1">Multi-pass membrane protein</topology>
    </subcellularLocation>
</comment>
<accession>A0ABP7DG31</accession>
<keyword evidence="8 13" id="KW-1133">Transmembrane helix</keyword>
<evidence type="ECO:0000256" key="13">
    <source>
        <dbReference type="SAM" id="Phobius"/>
    </source>
</evidence>
<evidence type="ECO:0000256" key="2">
    <source>
        <dbReference type="ARBA" id="ARBA00006920"/>
    </source>
</evidence>
<keyword evidence="6" id="KW-0631">Potassium channel</keyword>
<keyword evidence="15" id="KW-1185">Reference proteome</keyword>
<comment type="caution">
    <text evidence="14">The sequence shown here is derived from an EMBL/GenBank/DDBJ whole genome shotgun (WGS) entry which is preliminary data.</text>
</comment>
<sequence length="203" mass="21668">MADKSSDDGGPGVERTITLTDAVVAIAMTLLILPLVDAVDDGDLTDVAAVWAENGELLQSFVISFLVIYAFWLLHGNLFSRLAAAGRPAVRWLSMINMGWLLVIAFLPFPTAMIGRELTRVTGPLYLGTLLVLSTLTLAMTGLIHRAVGLPLGLAWLTTAVFALCLLVSLVSPQLGLYLLLLLIVAGRLEGVSAARRTRRGAS</sequence>